<evidence type="ECO:0000259" key="18">
    <source>
        <dbReference type="PROSITE" id="PS50109"/>
    </source>
</evidence>
<evidence type="ECO:0000256" key="1">
    <source>
        <dbReference type="ARBA" id="ARBA00000085"/>
    </source>
</evidence>
<feature type="modified residue" description="Phosphohistidine" evidence="15">
    <location>
        <position position="713"/>
    </location>
</feature>
<dbReference type="Pfam" id="PF00512">
    <property type="entry name" value="HisKA"/>
    <property type="match status" value="1"/>
</dbReference>
<evidence type="ECO:0000259" key="20">
    <source>
        <dbReference type="PROSITE" id="PS50894"/>
    </source>
</evidence>
<keyword evidence="8 17" id="KW-0812">Transmembrane</keyword>
<feature type="modified residue" description="4-aspartylphosphate" evidence="16">
    <location>
        <position position="554"/>
    </location>
</feature>
<dbReference type="GO" id="GO:0005886">
    <property type="term" value="C:plasma membrane"/>
    <property type="evidence" value="ECO:0007669"/>
    <property type="project" value="UniProtKB-SubCell"/>
</dbReference>
<keyword evidence="11" id="KW-0067">ATP-binding</keyword>
<keyword evidence="10 21" id="KW-0418">Kinase</keyword>
<dbReference type="AlphaFoldDB" id="A0A135I5F8"/>
<accession>A0A135I5F8</accession>
<evidence type="ECO:0000256" key="2">
    <source>
        <dbReference type="ARBA" id="ARBA00004429"/>
    </source>
</evidence>
<dbReference type="PROSITE" id="PS50110">
    <property type="entry name" value="RESPONSE_REGULATORY"/>
    <property type="match status" value="1"/>
</dbReference>
<dbReference type="CDD" id="cd16922">
    <property type="entry name" value="HATPase_EvgS-ArcB-TorS-like"/>
    <property type="match status" value="1"/>
</dbReference>
<keyword evidence="4" id="KW-1003">Cell membrane</keyword>
<dbReference type="PRINTS" id="PR00344">
    <property type="entry name" value="BCTRLSENSOR"/>
</dbReference>
<evidence type="ECO:0000256" key="4">
    <source>
        <dbReference type="ARBA" id="ARBA00022475"/>
    </source>
</evidence>
<evidence type="ECO:0000256" key="10">
    <source>
        <dbReference type="ARBA" id="ARBA00022777"/>
    </source>
</evidence>
<dbReference type="GO" id="GO:0000155">
    <property type="term" value="F:phosphorelay sensor kinase activity"/>
    <property type="evidence" value="ECO:0007669"/>
    <property type="project" value="InterPro"/>
</dbReference>
<evidence type="ECO:0000256" key="8">
    <source>
        <dbReference type="ARBA" id="ARBA00022692"/>
    </source>
</evidence>
<evidence type="ECO:0000256" key="7">
    <source>
        <dbReference type="ARBA" id="ARBA00022679"/>
    </source>
</evidence>
<evidence type="ECO:0000256" key="14">
    <source>
        <dbReference type="ARBA" id="ARBA00023136"/>
    </source>
</evidence>
<dbReference type="Pfam" id="PF00072">
    <property type="entry name" value="Response_reg"/>
    <property type="match status" value="1"/>
</dbReference>
<dbReference type="Gene3D" id="3.40.50.2300">
    <property type="match status" value="1"/>
</dbReference>
<dbReference type="InterPro" id="IPR036890">
    <property type="entry name" value="HATPase_C_sf"/>
</dbReference>
<keyword evidence="5" id="KW-0997">Cell inner membrane</keyword>
<dbReference type="PROSITE" id="PS50109">
    <property type="entry name" value="HIS_KIN"/>
    <property type="match status" value="1"/>
</dbReference>
<comment type="catalytic activity">
    <reaction evidence="1">
        <text>ATP + protein L-histidine = ADP + protein N-phospho-L-histidine.</text>
        <dbReference type="EC" id="2.7.13.3"/>
    </reaction>
</comment>
<keyword evidence="7" id="KW-0808">Transferase</keyword>
<dbReference type="Proteomes" id="UP000070529">
    <property type="component" value="Unassembled WGS sequence"/>
</dbReference>
<evidence type="ECO:0000256" key="16">
    <source>
        <dbReference type="PROSITE-ProRule" id="PRU00169"/>
    </source>
</evidence>
<dbReference type="PANTHER" id="PTHR43047:SF64">
    <property type="entry name" value="HISTIDINE KINASE CONTAINING CHEY-HOMOLOGOUS RECEIVER DOMAIN AND PAS DOMAIN-RELATED"/>
    <property type="match status" value="1"/>
</dbReference>
<feature type="transmembrane region" description="Helical" evidence="17">
    <location>
        <begin position="209"/>
        <end position="229"/>
    </location>
</feature>
<evidence type="ECO:0000256" key="9">
    <source>
        <dbReference type="ARBA" id="ARBA00022741"/>
    </source>
</evidence>
<keyword evidence="6 16" id="KW-0597">Phosphoprotein</keyword>
<keyword evidence="9" id="KW-0547">Nucleotide-binding</keyword>
<evidence type="ECO:0000256" key="12">
    <source>
        <dbReference type="ARBA" id="ARBA00022989"/>
    </source>
</evidence>
<dbReference type="SUPFAM" id="SSF47226">
    <property type="entry name" value="Histidine-containing phosphotransfer domain, HPT domain"/>
    <property type="match status" value="1"/>
</dbReference>
<evidence type="ECO:0000256" key="5">
    <source>
        <dbReference type="ARBA" id="ARBA00022519"/>
    </source>
</evidence>
<comment type="subcellular location">
    <subcellularLocation>
        <location evidence="2">Cell inner membrane</location>
        <topology evidence="2">Multi-pass membrane protein</topology>
    </subcellularLocation>
</comment>
<dbReference type="STRING" id="294935.ATN88_08665"/>
<comment type="caution">
    <text evidence="21">The sequence shown here is derived from an EMBL/GenBank/DDBJ whole genome shotgun (WGS) entry which is preliminary data.</text>
</comment>
<evidence type="ECO:0000256" key="11">
    <source>
        <dbReference type="ARBA" id="ARBA00022840"/>
    </source>
</evidence>
<feature type="domain" description="HPt" evidence="20">
    <location>
        <begin position="674"/>
        <end position="770"/>
    </location>
</feature>
<name>A0A135I5F8_9GAMM</name>
<dbReference type="InterPro" id="IPR005467">
    <property type="entry name" value="His_kinase_dom"/>
</dbReference>
<dbReference type="InterPro" id="IPR003594">
    <property type="entry name" value="HATPase_dom"/>
</dbReference>
<evidence type="ECO:0000313" key="22">
    <source>
        <dbReference type="Proteomes" id="UP000070529"/>
    </source>
</evidence>
<dbReference type="CDD" id="cd00082">
    <property type="entry name" value="HisKA"/>
    <property type="match status" value="1"/>
</dbReference>
<dbReference type="PROSITE" id="PS50894">
    <property type="entry name" value="HPT"/>
    <property type="match status" value="1"/>
</dbReference>
<dbReference type="SUPFAM" id="SSF55874">
    <property type="entry name" value="ATPase domain of HSP90 chaperone/DNA topoisomerase II/histidine kinase"/>
    <property type="match status" value="1"/>
</dbReference>
<dbReference type="Pfam" id="PF02518">
    <property type="entry name" value="HATPase_c"/>
    <property type="match status" value="1"/>
</dbReference>
<dbReference type="Gene3D" id="1.10.287.130">
    <property type="match status" value="1"/>
</dbReference>
<dbReference type="EMBL" id="LNTY01000050">
    <property type="protein sequence ID" value="KXF80696.1"/>
    <property type="molecule type" value="Genomic_DNA"/>
</dbReference>
<dbReference type="RefSeq" id="WP_067419281.1">
    <property type="nucleotide sequence ID" value="NZ_LNTY01000050.1"/>
</dbReference>
<dbReference type="PANTHER" id="PTHR43047">
    <property type="entry name" value="TWO-COMPONENT HISTIDINE PROTEIN KINASE"/>
    <property type="match status" value="1"/>
</dbReference>
<evidence type="ECO:0000256" key="17">
    <source>
        <dbReference type="SAM" id="Phobius"/>
    </source>
</evidence>
<dbReference type="CDD" id="cd17546">
    <property type="entry name" value="REC_hyHK_CKI1_RcsC-like"/>
    <property type="match status" value="1"/>
</dbReference>
<evidence type="ECO:0000256" key="13">
    <source>
        <dbReference type="ARBA" id="ARBA00023012"/>
    </source>
</evidence>
<feature type="domain" description="Histidine kinase" evidence="18">
    <location>
        <begin position="261"/>
        <end position="479"/>
    </location>
</feature>
<evidence type="ECO:0000256" key="6">
    <source>
        <dbReference type="ARBA" id="ARBA00022553"/>
    </source>
</evidence>
<dbReference type="InterPro" id="IPR008207">
    <property type="entry name" value="Sig_transdc_His_kin_Hpt_dom"/>
</dbReference>
<dbReference type="FunFam" id="3.30.565.10:FF:000010">
    <property type="entry name" value="Sensor histidine kinase RcsC"/>
    <property type="match status" value="1"/>
</dbReference>
<dbReference type="EC" id="2.7.13.3" evidence="3"/>
<dbReference type="Gene3D" id="3.30.565.10">
    <property type="entry name" value="Histidine kinase-like ATPase, C-terminal domain"/>
    <property type="match status" value="1"/>
</dbReference>
<keyword evidence="12 17" id="KW-1133">Transmembrane helix</keyword>
<keyword evidence="13" id="KW-0902">Two-component regulatory system</keyword>
<sequence length="781" mass="87489">MNNLILLSRSFLALSLVLTVFAINGFVAQRQYTAVSIELTELGHDVLALRDQAVAFNSGYAITPYVLAQQVVQNERDLDKFTAMAQNNAFGFFSANSSKVEAVIERYSAQHINLSQRIDNLIALIIARDSAKTSIDMRDAVLADVAPTSPTVLSKESETENSYLERYLLLKNEVSNLLDEILLGKNAAFVENTENQIKYMALSALQTSFIYFVLALCSFIAYIFLSSWARENQLKKLNEDLTRLTEKAERANQAKTLFLATMSHELRTPMNGVLGMAELIVDETKEEITRKHAKIIGESGKHLVTILNDILDFSKVEQGKMEFEKVSFSLSQLLDPVTNSLHSVAEDKNVKLEIGSNVPQDMLFLSDSSRLRQVIFNIVGNAIKFTENGFVRITSDFDADDNWLHFWIKDSGVGIPQDKLDQIFEPFRQAESSTNRKFGGTGLGLSIVKKIITQMNGRVTVTSEVGKGTEFYISLPIEVMRKSAEQPIEVPTLHAPEEVKQVPLNVLIADDNPVNAMLAKRHCESLGHKADTVENGKLAVVALKQKNYHLVLMDKHMPVMDGVDAIRQIRNQKYRDTIIFACTADVFREAHDELLGIGANHVLTKPMQKNSLEEAIYLYLDEFEKLDKKLQQSECDEPVASDNVVALSRLPKKELKLTEEELTTSANLKAFAEEPEVVQDLLRLMVEEFERSSDNLIQAFTEHNVVKIFKTLHIVRGTAMDLGISNLARLAKDNERKAQNGNVPDSTTLQEILNLMSVNIHQANRMLESFNTGTGQSEQAQ</sequence>
<dbReference type="InterPro" id="IPR036097">
    <property type="entry name" value="HisK_dim/P_sf"/>
</dbReference>
<evidence type="ECO:0000259" key="19">
    <source>
        <dbReference type="PROSITE" id="PS50110"/>
    </source>
</evidence>
<dbReference type="SUPFAM" id="SSF47384">
    <property type="entry name" value="Homodimeric domain of signal transducing histidine kinase"/>
    <property type="match status" value="1"/>
</dbReference>
<protein>
    <recommendedName>
        <fullName evidence="3">histidine kinase</fullName>
        <ecNumber evidence="3">2.7.13.3</ecNumber>
    </recommendedName>
</protein>
<dbReference type="Gene3D" id="1.20.120.160">
    <property type="entry name" value="HPT domain"/>
    <property type="match status" value="1"/>
</dbReference>
<dbReference type="InterPro" id="IPR036641">
    <property type="entry name" value="HPT_dom_sf"/>
</dbReference>
<dbReference type="InterPro" id="IPR004358">
    <property type="entry name" value="Sig_transdc_His_kin-like_C"/>
</dbReference>
<dbReference type="SUPFAM" id="SSF52172">
    <property type="entry name" value="CheY-like"/>
    <property type="match status" value="1"/>
</dbReference>
<dbReference type="InterPro" id="IPR003661">
    <property type="entry name" value="HisK_dim/P_dom"/>
</dbReference>
<dbReference type="InterPro" id="IPR001789">
    <property type="entry name" value="Sig_transdc_resp-reg_receiver"/>
</dbReference>
<evidence type="ECO:0000256" key="15">
    <source>
        <dbReference type="PROSITE-ProRule" id="PRU00110"/>
    </source>
</evidence>
<dbReference type="OrthoDB" id="9810730at2"/>
<evidence type="ECO:0000256" key="3">
    <source>
        <dbReference type="ARBA" id="ARBA00012438"/>
    </source>
</evidence>
<dbReference type="FunFam" id="1.10.287.130:FF:000004">
    <property type="entry name" value="Ethylene receptor 1"/>
    <property type="match status" value="1"/>
</dbReference>
<evidence type="ECO:0000313" key="21">
    <source>
        <dbReference type="EMBL" id="KXF80696.1"/>
    </source>
</evidence>
<keyword evidence="14 17" id="KW-0472">Membrane</keyword>
<dbReference type="SMART" id="SM00448">
    <property type="entry name" value="REC"/>
    <property type="match status" value="1"/>
</dbReference>
<dbReference type="InterPro" id="IPR011006">
    <property type="entry name" value="CheY-like_superfamily"/>
</dbReference>
<keyword evidence="22" id="KW-1185">Reference proteome</keyword>
<dbReference type="GO" id="GO:0005524">
    <property type="term" value="F:ATP binding"/>
    <property type="evidence" value="ECO:0007669"/>
    <property type="project" value="UniProtKB-KW"/>
</dbReference>
<organism evidence="21 22">
    <name type="scientific">Enterovibrio coralii</name>
    <dbReference type="NCBI Taxonomy" id="294935"/>
    <lineage>
        <taxon>Bacteria</taxon>
        <taxon>Pseudomonadati</taxon>
        <taxon>Pseudomonadota</taxon>
        <taxon>Gammaproteobacteria</taxon>
        <taxon>Vibrionales</taxon>
        <taxon>Vibrionaceae</taxon>
        <taxon>Enterovibrio</taxon>
    </lineage>
</organism>
<reference evidence="21 22" key="1">
    <citation type="submission" date="2015-11" db="EMBL/GenBank/DDBJ databases">
        <title>Genomic Taxonomy of the Vibrionaceae.</title>
        <authorList>
            <person name="Gomez-Gil B."/>
            <person name="Enciso-Ibarra J."/>
        </authorList>
    </citation>
    <scope>NUCLEOTIDE SEQUENCE [LARGE SCALE GENOMIC DNA]</scope>
    <source>
        <strain evidence="21 22">CAIM 912</strain>
    </source>
</reference>
<proteinExistence type="predicted"/>
<dbReference type="SMART" id="SM00387">
    <property type="entry name" value="HATPase_c"/>
    <property type="match status" value="1"/>
</dbReference>
<feature type="domain" description="Response regulatory" evidence="19">
    <location>
        <begin position="505"/>
        <end position="620"/>
    </location>
</feature>
<dbReference type="SMART" id="SM00388">
    <property type="entry name" value="HisKA"/>
    <property type="match status" value="1"/>
</dbReference>
<gene>
    <name evidence="21" type="ORF">ATN88_08665</name>
</gene>